<accession>A0A8S3BBD4</accession>
<reference evidence="1" key="1">
    <citation type="submission" date="2021-02" db="EMBL/GenBank/DDBJ databases">
        <authorList>
            <person name="Nowell W R."/>
        </authorList>
    </citation>
    <scope>NUCLEOTIDE SEQUENCE</scope>
</reference>
<evidence type="ECO:0000313" key="2">
    <source>
        <dbReference type="Proteomes" id="UP000681720"/>
    </source>
</evidence>
<feature type="non-terminal residue" evidence="1">
    <location>
        <position position="56"/>
    </location>
</feature>
<proteinExistence type="predicted"/>
<gene>
    <name evidence="1" type="ORF">GIL414_LOCUS47798</name>
</gene>
<comment type="caution">
    <text evidence="1">The sequence shown here is derived from an EMBL/GenBank/DDBJ whole genome shotgun (WGS) entry which is preliminary data.</text>
</comment>
<dbReference type="AlphaFoldDB" id="A0A8S3BBD4"/>
<name>A0A8S3BBD4_9BILA</name>
<organism evidence="1 2">
    <name type="scientific">Rotaria magnacalcarata</name>
    <dbReference type="NCBI Taxonomy" id="392030"/>
    <lineage>
        <taxon>Eukaryota</taxon>
        <taxon>Metazoa</taxon>
        <taxon>Spiralia</taxon>
        <taxon>Gnathifera</taxon>
        <taxon>Rotifera</taxon>
        <taxon>Eurotatoria</taxon>
        <taxon>Bdelloidea</taxon>
        <taxon>Philodinida</taxon>
        <taxon>Philodinidae</taxon>
        <taxon>Rotaria</taxon>
    </lineage>
</organism>
<sequence>MLDKTHKSQKNDEPQKIASAVEKGMDNNQLVPYFNRYILILSDQQHQKKSLAEEFL</sequence>
<protein>
    <submittedName>
        <fullName evidence="1">Uncharacterized protein</fullName>
    </submittedName>
</protein>
<dbReference type="Proteomes" id="UP000681720">
    <property type="component" value="Unassembled WGS sequence"/>
</dbReference>
<dbReference type="EMBL" id="CAJOBJ010153465">
    <property type="protein sequence ID" value="CAF4816172.1"/>
    <property type="molecule type" value="Genomic_DNA"/>
</dbReference>
<evidence type="ECO:0000313" key="1">
    <source>
        <dbReference type="EMBL" id="CAF4816172.1"/>
    </source>
</evidence>